<keyword evidence="1" id="KW-0645">Protease</keyword>
<proteinExistence type="predicted"/>
<keyword evidence="1" id="KW-0378">Hydrolase</keyword>
<dbReference type="Proteomes" id="UP000485621">
    <property type="component" value="Unassembled WGS sequence"/>
</dbReference>
<dbReference type="SUPFAM" id="SSF52317">
    <property type="entry name" value="Class I glutamine amidotransferase-like"/>
    <property type="match status" value="1"/>
</dbReference>
<evidence type="ECO:0000313" key="1">
    <source>
        <dbReference type="EMBL" id="OQB41355.1"/>
    </source>
</evidence>
<dbReference type="EMBL" id="MWDB01000018">
    <property type="protein sequence ID" value="OQB41355.1"/>
    <property type="molecule type" value="Genomic_DNA"/>
</dbReference>
<accession>A0A1V5ZMD1</accession>
<dbReference type="AlphaFoldDB" id="A0A1V5ZMD1"/>
<dbReference type="Gene3D" id="3.40.50.10740">
    <property type="entry name" value="Class I glutamine amidotransferase-like"/>
    <property type="match status" value="1"/>
</dbReference>
<reference evidence="1" key="1">
    <citation type="submission" date="2017-02" db="EMBL/GenBank/DDBJ databases">
        <title>Delving into the versatile metabolic prowess of the omnipresent phylum Bacteroidetes.</title>
        <authorList>
            <person name="Nobu M.K."/>
            <person name="Mei R."/>
            <person name="Narihiro T."/>
            <person name="Kuroda K."/>
            <person name="Liu W.-T."/>
        </authorList>
    </citation>
    <scope>NUCLEOTIDE SEQUENCE</scope>
    <source>
        <strain evidence="1">ADurb.Bin160</strain>
    </source>
</reference>
<comment type="caution">
    <text evidence="1">The sequence shown here is derived from an EMBL/GenBank/DDBJ whole genome shotgun (WGS) entry which is preliminary data.</text>
</comment>
<sequence>MENAKKDPEFVYNNPKKRAEDLMNAFLDPNIDAIFSSI</sequence>
<dbReference type="InterPro" id="IPR027478">
    <property type="entry name" value="LdcA_N"/>
</dbReference>
<organism evidence="1">
    <name type="scientific">candidate division CPR1 bacterium ADurb.Bin160</name>
    <dbReference type="NCBI Taxonomy" id="1852826"/>
    <lineage>
        <taxon>Bacteria</taxon>
        <taxon>candidate division CPR1</taxon>
    </lineage>
</organism>
<dbReference type="InterPro" id="IPR029062">
    <property type="entry name" value="Class_I_gatase-like"/>
</dbReference>
<dbReference type="GO" id="GO:0004180">
    <property type="term" value="F:carboxypeptidase activity"/>
    <property type="evidence" value="ECO:0007669"/>
    <property type="project" value="UniProtKB-KW"/>
</dbReference>
<gene>
    <name evidence="1" type="ORF">BWY04_00859</name>
</gene>
<name>A0A1V5ZMD1_9BACT</name>
<protein>
    <submittedName>
        <fullName evidence="1">LD-carboxypeptidase</fullName>
    </submittedName>
</protein>
<keyword evidence="1" id="KW-0121">Carboxypeptidase</keyword>